<keyword evidence="2" id="KW-1185">Reference proteome</keyword>
<proteinExistence type="predicted"/>
<name>A0AAV1RNX0_9ROSI</name>
<sequence>MVRGMRMLVRVWMEIFNASSSVVEISSRDPSDRILGPSSSSVKKSFCNFDRVNLRTKVEGKREED</sequence>
<dbReference type="Proteomes" id="UP001314170">
    <property type="component" value="Unassembled WGS sequence"/>
</dbReference>
<reference evidence="1 2" key="1">
    <citation type="submission" date="2024-01" db="EMBL/GenBank/DDBJ databases">
        <authorList>
            <person name="Waweru B."/>
        </authorList>
    </citation>
    <scope>NUCLEOTIDE SEQUENCE [LARGE SCALE GENOMIC DNA]</scope>
</reference>
<protein>
    <submittedName>
        <fullName evidence="1">Uncharacterized protein</fullName>
    </submittedName>
</protein>
<dbReference type="EMBL" id="CAWUPB010001087">
    <property type="protein sequence ID" value="CAK7337403.1"/>
    <property type="molecule type" value="Genomic_DNA"/>
</dbReference>
<comment type="caution">
    <text evidence="1">The sequence shown here is derived from an EMBL/GenBank/DDBJ whole genome shotgun (WGS) entry which is preliminary data.</text>
</comment>
<accession>A0AAV1RNX0</accession>
<organism evidence="1 2">
    <name type="scientific">Dovyalis caffra</name>
    <dbReference type="NCBI Taxonomy" id="77055"/>
    <lineage>
        <taxon>Eukaryota</taxon>
        <taxon>Viridiplantae</taxon>
        <taxon>Streptophyta</taxon>
        <taxon>Embryophyta</taxon>
        <taxon>Tracheophyta</taxon>
        <taxon>Spermatophyta</taxon>
        <taxon>Magnoliopsida</taxon>
        <taxon>eudicotyledons</taxon>
        <taxon>Gunneridae</taxon>
        <taxon>Pentapetalae</taxon>
        <taxon>rosids</taxon>
        <taxon>fabids</taxon>
        <taxon>Malpighiales</taxon>
        <taxon>Salicaceae</taxon>
        <taxon>Flacourtieae</taxon>
        <taxon>Dovyalis</taxon>
    </lineage>
</organism>
<dbReference type="AlphaFoldDB" id="A0AAV1RNX0"/>
<evidence type="ECO:0000313" key="2">
    <source>
        <dbReference type="Proteomes" id="UP001314170"/>
    </source>
</evidence>
<evidence type="ECO:0000313" key="1">
    <source>
        <dbReference type="EMBL" id="CAK7337403.1"/>
    </source>
</evidence>
<gene>
    <name evidence="1" type="ORF">DCAF_LOCUS12437</name>
</gene>